<dbReference type="Proteomes" id="UP000512184">
    <property type="component" value="Chromosome"/>
</dbReference>
<proteinExistence type="predicted"/>
<evidence type="ECO:0000313" key="1">
    <source>
        <dbReference type="EMBL" id="QHP83329.1"/>
    </source>
</evidence>
<reference evidence="1" key="1">
    <citation type="submission" date="2019-01" db="EMBL/GenBank/DDBJ databases">
        <title>Whole genome sequencing and annotation enables comparative genome analysis that reveals unique features of the Chlamydia suis R19 Genome.</title>
        <authorList>
            <person name="Dimond Z.E."/>
        </authorList>
    </citation>
    <scope>NUCLEOTIDE SEQUENCE [LARGE SCALE GENOMIC DNA]</scope>
    <source>
        <strain evidence="1">R19</strain>
    </source>
</reference>
<keyword evidence="2" id="KW-1185">Reference proteome</keyword>
<dbReference type="EMBL" id="CP035278">
    <property type="protein sequence ID" value="QHP83329.1"/>
    <property type="molecule type" value="Genomic_DNA"/>
</dbReference>
<evidence type="ECO:0000313" key="2">
    <source>
        <dbReference type="Proteomes" id="UP000512184"/>
    </source>
</evidence>
<sequence length="47" mass="5598">MRFSFKNKENKIFLKNPRKMLPFEQIRVQSLIIFENSYSIGADLAFS</sequence>
<gene>
    <name evidence="1" type="primary">hypothetical protein</name>
    <name evidence="1" type="ORF">Chls_454</name>
</gene>
<protein>
    <submittedName>
        <fullName evidence="1">Uncharacterized protein</fullName>
    </submittedName>
</protein>
<organism evidence="1 2">
    <name type="scientific">Chlamydia suis</name>
    <dbReference type="NCBI Taxonomy" id="83559"/>
    <lineage>
        <taxon>Bacteria</taxon>
        <taxon>Pseudomonadati</taxon>
        <taxon>Chlamydiota</taxon>
        <taxon>Chlamydiia</taxon>
        <taxon>Chlamydiales</taxon>
        <taxon>Chlamydiaceae</taxon>
        <taxon>Chlamydia/Chlamydophila group</taxon>
        <taxon>Chlamydia</taxon>
    </lineage>
</organism>
<accession>A0ABX6ITT9</accession>
<name>A0ABX6ITT9_9CHLA</name>